<dbReference type="VEuPathDB" id="VectorBase:ADAR2_009897"/>
<feature type="region of interest" description="Disordered" evidence="1">
    <location>
        <begin position="51"/>
        <end position="80"/>
    </location>
</feature>
<proteinExistence type="predicted"/>
<protein>
    <submittedName>
        <fullName evidence="3">Putative secreted protein</fullName>
    </submittedName>
</protein>
<accession>A0A2M4DIU2</accession>
<sequence length="103" mass="11942">MVQQISRWPRMATKIVLMLAAVSITSAEYYQKDYYSEYECSEPLLEHAALSATSQLRERGPENARLNGKHSSRNHRKNEQRVCPTWKREIFLMSIIRSPGAND</sequence>
<feature type="compositionally biased region" description="Basic residues" evidence="1">
    <location>
        <begin position="67"/>
        <end position="78"/>
    </location>
</feature>
<feature type="chain" id="PRO_5014992846" evidence="2">
    <location>
        <begin position="28"/>
        <end position="103"/>
    </location>
</feature>
<dbReference type="AlphaFoldDB" id="A0A2M4DIU2"/>
<keyword evidence="2" id="KW-0732">Signal</keyword>
<evidence type="ECO:0000256" key="1">
    <source>
        <dbReference type="SAM" id="MobiDB-lite"/>
    </source>
</evidence>
<feature type="signal peptide" evidence="2">
    <location>
        <begin position="1"/>
        <end position="27"/>
    </location>
</feature>
<evidence type="ECO:0000313" key="3">
    <source>
        <dbReference type="EMBL" id="MBW77463.1"/>
    </source>
</evidence>
<reference evidence="3" key="1">
    <citation type="submission" date="2018-01" db="EMBL/GenBank/DDBJ databases">
        <title>An insight into the sialome of Amazonian anophelines.</title>
        <authorList>
            <person name="Ribeiro J.M."/>
            <person name="Scarpassa V."/>
            <person name="Calvo E."/>
        </authorList>
    </citation>
    <scope>NUCLEOTIDE SEQUENCE</scope>
</reference>
<evidence type="ECO:0000256" key="2">
    <source>
        <dbReference type="SAM" id="SignalP"/>
    </source>
</evidence>
<dbReference type="EMBL" id="GGFL01013285">
    <property type="protein sequence ID" value="MBW77463.1"/>
    <property type="molecule type" value="Transcribed_RNA"/>
</dbReference>
<name>A0A2M4DIU2_ANODA</name>
<organism evidence="3">
    <name type="scientific">Anopheles darlingi</name>
    <name type="common">Mosquito</name>
    <dbReference type="NCBI Taxonomy" id="43151"/>
    <lineage>
        <taxon>Eukaryota</taxon>
        <taxon>Metazoa</taxon>
        <taxon>Ecdysozoa</taxon>
        <taxon>Arthropoda</taxon>
        <taxon>Hexapoda</taxon>
        <taxon>Insecta</taxon>
        <taxon>Pterygota</taxon>
        <taxon>Neoptera</taxon>
        <taxon>Endopterygota</taxon>
        <taxon>Diptera</taxon>
        <taxon>Nematocera</taxon>
        <taxon>Culicoidea</taxon>
        <taxon>Culicidae</taxon>
        <taxon>Anophelinae</taxon>
        <taxon>Anopheles</taxon>
    </lineage>
</organism>